<evidence type="ECO:0000256" key="1">
    <source>
        <dbReference type="ARBA" id="ARBA00004651"/>
    </source>
</evidence>
<gene>
    <name evidence="9" type="ORF">BJ968_003422</name>
</gene>
<feature type="transmembrane region" description="Helical" evidence="7">
    <location>
        <begin position="204"/>
        <end position="221"/>
    </location>
</feature>
<dbReference type="PANTHER" id="PTHR40074:SF4">
    <property type="entry name" value="INNER MEMBRANE PROTEIN YCFT"/>
    <property type="match status" value="1"/>
</dbReference>
<feature type="transmembrane region" description="Helical" evidence="7">
    <location>
        <begin position="144"/>
        <end position="164"/>
    </location>
</feature>
<evidence type="ECO:0000313" key="9">
    <source>
        <dbReference type="EMBL" id="NYD23882.1"/>
    </source>
</evidence>
<feature type="transmembrane region" description="Helical" evidence="7">
    <location>
        <begin position="171"/>
        <end position="192"/>
    </location>
</feature>
<evidence type="ECO:0000256" key="7">
    <source>
        <dbReference type="SAM" id="Phobius"/>
    </source>
</evidence>
<evidence type="ECO:0000256" key="4">
    <source>
        <dbReference type="ARBA" id="ARBA00022692"/>
    </source>
</evidence>
<feature type="transmembrane region" description="Helical" evidence="7">
    <location>
        <begin position="228"/>
        <end position="247"/>
    </location>
</feature>
<organism evidence="9 10">
    <name type="scientific">Kineococcus aurantiacus</name>
    <dbReference type="NCBI Taxonomy" id="37633"/>
    <lineage>
        <taxon>Bacteria</taxon>
        <taxon>Bacillati</taxon>
        <taxon>Actinomycetota</taxon>
        <taxon>Actinomycetes</taxon>
        <taxon>Kineosporiales</taxon>
        <taxon>Kineosporiaceae</taxon>
        <taxon>Kineococcus</taxon>
    </lineage>
</organism>
<protein>
    <submittedName>
        <fullName evidence="9">Putative membrane protein YcfT</fullName>
    </submittedName>
</protein>
<keyword evidence="5 7" id="KW-1133">Transmembrane helix</keyword>
<comment type="subcellular location">
    <subcellularLocation>
        <location evidence="1">Cell membrane</location>
        <topology evidence="1">Multi-pass membrane protein</topology>
    </subcellularLocation>
</comment>
<dbReference type="GO" id="GO:0009246">
    <property type="term" value="P:enterobacterial common antigen biosynthetic process"/>
    <property type="evidence" value="ECO:0007669"/>
    <property type="project" value="TreeGrafter"/>
</dbReference>
<dbReference type="InterPro" id="IPR002656">
    <property type="entry name" value="Acyl_transf_3_dom"/>
</dbReference>
<sequence length="377" mass="40249">MADDAVAERVQAPVEGRGPSVVRARLSWPDAAKAVCILLVVVGHVSYLLLDVAEPRWFVRAGSPPVWNWVDVLLRPVRMPLFFAVSGFFAASALRRPWAATLRARVGQNLYLHALWILLAAGVSAAVGVETYMAPPRAAELPEALLTASYGLWYLYALALYFVLARLTRAWPAAVPVALAAVLAVVSFAGLLPGSGDTHSVVENLVWFLAGARFPAALRALSSRPRPVLLVVLGALLALVLGAVRVVPLPLAADAVLEVPTRAAAVVVGVLLAVVATARLPRLTAPLLRLGRRTLPVYAVHGVLLVVLQRPLADVTEPVFARLPRAVLWGVVLLYPLALTAAFTWLCLAFQTLCRRVGAGFLFALPGRRATRAGAAQ</sequence>
<dbReference type="GO" id="GO:0016413">
    <property type="term" value="F:O-acetyltransferase activity"/>
    <property type="evidence" value="ECO:0007669"/>
    <property type="project" value="TreeGrafter"/>
</dbReference>
<feature type="domain" description="Acyltransferase 3" evidence="8">
    <location>
        <begin position="27"/>
        <end position="344"/>
    </location>
</feature>
<accession>A0A7Y9DNJ0</accession>
<feature type="transmembrane region" description="Helical" evidence="7">
    <location>
        <begin position="259"/>
        <end position="278"/>
    </location>
</feature>
<keyword evidence="6 7" id="KW-0472">Membrane</keyword>
<dbReference type="Pfam" id="PF01757">
    <property type="entry name" value="Acyl_transf_3"/>
    <property type="match status" value="1"/>
</dbReference>
<feature type="transmembrane region" description="Helical" evidence="7">
    <location>
        <begin position="79"/>
        <end position="98"/>
    </location>
</feature>
<keyword evidence="10" id="KW-1185">Reference proteome</keyword>
<dbReference type="GO" id="GO:0005886">
    <property type="term" value="C:plasma membrane"/>
    <property type="evidence" value="ECO:0007669"/>
    <property type="project" value="UniProtKB-SubCell"/>
</dbReference>
<dbReference type="RefSeq" id="WP_179753926.1">
    <property type="nucleotide sequence ID" value="NZ_BAAAGN010000003.1"/>
</dbReference>
<feature type="transmembrane region" description="Helical" evidence="7">
    <location>
        <begin position="110"/>
        <end position="132"/>
    </location>
</feature>
<evidence type="ECO:0000256" key="6">
    <source>
        <dbReference type="ARBA" id="ARBA00023136"/>
    </source>
</evidence>
<proteinExistence type="inferred from homology"/>
<feature type="transmembrane region" description="Helical" evidence="7">
    <location>
        <begin position="31"/>
        <end position="50"/>
    </location>
</feature>
<reference evidence="9 10" key="1">
    <citation type="submission" date="2020-07" db="EMBL/GenBank/DDBJ databases">
        <title>Sequencing the genomes of 1000 actinobacteria strains.</title>
        <authorList>
            <person name="Klenk H.-P."/>
        </authorList>
    </citation>
    <scope>NUCLEOTIDE SEQUENCE [LARGE SCALE GENOMIC DNA]</scope>
    <source>
        <strain evidence="9 10">DSM 7487</strain>
    </source>
</reference>
<evidence type="ECO:0000259" key="8">
    <source>
        <dbReference type="Pfam" id="PF01757"/>
    </source>
</evidence>
<dbReference type="AlphaFoldDB" id="A0A7Y9DNJ0"/>
<dbReference type="EMBL" id="JACCBB010000001">
    <property type="protein sequence ID" value="NYD23882.1"/>
    <property type="molecule type" value="Genomic_DNA"/>
</dbReference>
<evidence type="ECO:0000256" key="2">
    <source>
        <dbReference type="ARBA" id="ARBA00007400"/>
    </source>
</evidence>
<keyword evidence="3" id="KW-1003">Cell membrane</keyword>
<comment type="caution">
    <text evidence="9">The sequence shown here is derived from an EMBL/GenBank/DDBJ whole genome shotgun (WGS) entry which is preliminary data.</text>
</comment>
<evidence type="ECO:0000256" key="3">
    <source>
        <dbReference type="ARBA" id="ARBA00022475"/>
    </source>
</evidence>
<name>A0A7Y9DNJ0_9ACTN</name>
<evidence type="ECO:0000313" key="10">
    <source>
        <dbReference type="Proteomes" id="UP000521922"/>
    </source>
</evidence>
<keyword evidence="4 7" id="KW-0812">Transmembrane</keyword>
<feature type="transmembrane region" description="Helical" evidence="7">
    <location>
        <begin position="328"/>
        <end position="348"/>
    </location>
</feature>
<dbReference type="PANTHER" id="PTHR40074">
    <property type="entry name" value="O-ACETYLTRANSFERASE WECH"/>
    <property type="match status" value="1"/>
</dbReference>
<comment type="similarity">
    <text evidence="2">Belongs to the acyltransferase 3 family.</text>
</comment>
<evidence type="ECO:0000256" key="5">
    <source>
        <dbReference type="ARBA" id="ARBA00022989"/>
    </source>
</evidence>
<dbReference type="Proteomes" id="UP000521922">
    <property type="component" value="Unassembled WGS sequence"/>
</dbReference>
<feature type="transmembrane region" description="Helical" evidence="7">
    <location>
        <begin position="290"/>
        <end position="308"/>
    </location>
</feature>